<protein>
    <submittedName>
        <fullName evidence="1">Uncharacterized protein</fullName>
    </submittedName>
</protein>
<sequence length="255" mass="28504">METIGPYRADVFNDILGLGDSNKAFQSQNGPAVIDSPMRDLLFQHQVTHIFGVCLVHRHFPLKNNEILVEVNGTSTAWEVSELQPSLPGKPIQCYKKPGGLVKPHCWTVDSNGLFRPYEFFFEPFGANATPDHGTDHDLQEIVAKKKDFFLQFCDLLDRHRLRGIVGLRLLHRNEINKAMVEVSEKLANITFPLPPGFDLAQLSSVNGLEATWAYTCQNEASADRGDRPGTQVPTSFCITACLLKTHVKIHYSSS</sequence>
<dbReference type="EMBL" id="JAKWBI020000344">
    <property type="protein sequence ID" value="KAJ2896234.1"/>
    <property type="molecule type" value="Genomic_DNA"/>
</dbReference>
<accession>A0AAD5RJT8</accession>
<proteinExistence type="predicted"/>
<comment type="caution">
    <text evidence="1">The sequence shown here is derived from an EMBL/GenBank/DDBJ whole genome shotgun (WGS) entry which is preliminary data.</text>
</comment>
<keyword evidence="2" id="KW-1185">Reference proteome</keyword>
<name>A0AAD5RJT8_9PEZI</name>
<reference evidence="1" key="1">
    <citation type="submission" date="2022-07" db="EMBL/GenBank/DDBJ databases">
        <title>Draft genome sequence of Zalerion maritima ATCC 34329, a (micro)plastics degrading marine fungus.</title>
        <authorList>
            <person name="Paco A."/>
            <person name="Goncalves M.F.M."/>
            <person name="Rocha-Santos T.A.P."/>
            <person name="Alves A."/>
        </authorList>
    </citation>
    <scope>NUCLEOTIDE SEQUENCE</scope>
    <source>
        <strain evidence="1">ATCC 34329</strain>
    </source>
</reference>
<organism evidence="1 2">
    <name type="scientific">Zalerion maritima</name>
    <dbReference type="NCBI Taxonomy" id="339359"/>
    <lineage>
        <taxon>Eukaryota</taxon>
        <taxon>Fungi</taxon>
        <taxon>Dikarya</taxon>
        <taxon>Ascomycota</taxon>
        <taxon>Pezizomycotina</taxon>
        <taxon>Sordariomycetes</taxon>
        <taxon>Lulworthiomycetidae</taxon>
        <taxon>Lulworthiales</taxon>
        <taxon>Lulworthiaceae</taxon>
        <taxon>Zalerion</taxon>
    </lineage>
</organism>
<dbReference type="AlphaFoldDB" id="A0AAD5RJT8"/>
<gene>
    <name evidence="1" type="ORF">MKZ38_005728</name>
</gene>
<evidence type="ECO:0000313" key="2">
    <source>
        <dbReference type="Proteomes" id="UP001201980"/>
    </source>
</evidence>
<dbReference type="Proteomes" id="UP001201980">
    <property type="component" value="Unassembled WGS sequence"/>
</dbReference>
<evidence type="ECO:0000313" key="1">
    <source>
        <dbReference type="EMBL" id="KAJ2896234.1"/>
    </source>
</evidence>